<evidence type="ECO:0000313" key="2">
    <source>
        <dbReference type="Proteomes" id="UP000280842"/>
    </source>
</evidence>
<organism evidence="1 2">
    <name type="scientific">Hydrogenothermus marinus</name>
    <dbReference type="NCBI Taxonomy" id="133270"/>
    <lineage>
        <taxon>Bacteria</taxon>
        <taxon>Pseudomonadati</taxon>
        <taxon>Aquificota</taxon>
        <taxon>Aquificia</taxon>
        <taxon>Aquificales</taxon>
        <taxon>Hydrogenothermaceae</taxon>
        <taxon>Hydrogenothermus</taxon>
    </lineage>
</organism>
<dbReference type="Proteomes" id="UP000280842">
    <property type="component" value="Unassembled WGS sequence"/>
</dbReference>
<evidence type="ECO:0000313" key="1">
    <source>
        <dbReference type="EMBL" id="RMA97578.1"/>
    </source>
</evidence>
<name>A0A3M0BRW4_9AQUI</name>
<dbReference type="RefSeq" id="WP_121922355.1">
    <property type="nucleotide sequence ID" value="NZ_REFO01000010.1"/>
</dbReference>
<dbReference type="OrthoDB" id="14463at2"/>
<comment type="caution">
    <text evidence="1">The sequence shown here is derived from an EMBL/GenBank/DDBJ whole genome shotgun (WGS) entry which is preliminary data.</text>
</comment>
<proteinExistence type="predicted"/>
<keyword evidence="2" id="KW-1185">Reference proteome</keyword>
<sequence>MDPKTLRKSKIEFISEEGKKLKTEYFEELLNQENLTIDEKWFLRGCKHITERHYTEAIKRFQLSSSEDAKLLILLSAFKTGDKFLFDEYYKDNFSDFVYFTKYKFYPYLIIEDKKYIADNNLLKNLIKIEI</sequence>
<gene>
    <name evidence="1" type="ORF">CLV39_0195</name>
</gene>
<dbReference type="EMBL" id="REFO01000010">
    <property type="protein sequence ID" value="RMA97578.1"/>
    <property type="molecule type" value="Genomic_DNA"/>
</dbReference>
<protein>
    <submittedName>
        <fullName evidence="1">Uncharacterized protein</fullName>
    </submittedName>
</protein>
<reference evidence="1 2" key="1">
    <citation type="submission" date="2018-10" db="EMBL/GenBank/DDBJ databases">
        <title>Genomic Encyclopedia of Archaeal and Bacterial Type Strains, Phase II (KMG-II): from individual species to whole genera.</title>
        <authorList>
            <person name="Goeker M."/>
        </authorList>
    </citation>
    <scope>NUCLEOTIDE SEQUENCE [LARGE SCALE GENOMIC DNA]</scope>
    <source>
        <strain evidence="1 2">VM1</strain>
    </source>
</reference>
<accession>A0A3M0BRW4</accession>
<dbReference type="AlphaFoldDB" id="A0A3M0BRW4"/>